<dbReference type="InterPro" id="IPR013087">
    <property type="entry name" value="Znf_C2H2_type"/>
</dbReference>
<evidence type="ECO:0000256" key="1">
    <source>
        <dbReference type="SAM" id="MobiDB-lite"/>
    </source>
</evidence>
<feature type="region of interest" description="Disordered" evidence="1">
    <location>
        <begin position="179"/>
        <end position="203"/>
    </location>
</feature>
<name>A0A0W4ZTL9_PNEJ7</name>
<reference evidence="4" key="1">
    <citation type="journal article" date="2016" name="Nat. Commun.">
        <title>Genome analysis of three Pneumocystis species reveals adaptation mechanisms to life exclusively in mammalian hosts.</title>
        <authorList>
            <person name="Ma L."/>
            <person name="Chen Z."/>
            <person name="Huang D.W."/>
            <person name="Kutty G."/>
            <person name="Ishihara M."/>
            <person name="Wang H."/>
            <person name="Abouelleil A."/>
            <person name="Bishop L."/>
            <person name="Davey E."/>
            <person name="Deng R."/>
            <person name="Deng X."/>
            <person name="Fan L."/>
            <person name="Fantoni G."/>
            <person name="Fitzgerald M."/>
            <person name="Gogineni E."/>
            <person name="Goldberg J.M."/>
            <person name="Handley G."/>
            <person name="Hu X."/>
            <person name="Huber C."/>
            <person name="Jiao X."/>
            <person name="Jones K."/>
            <person name="Levin J.Z."/>
            <person name="Liu Y."/>
            <person name="Macdonald P."/>
            <person name="Melnikov A."/>
            <person name="Raley C."/>
            <person name="Sassi M."/>
            <person name="Sherman B.T."/>
            <person name="Song X."/>
            <person name="Sykes S."/>
            <person name="Tran B."/>
            <person name="Walsh L."/>
            <person name="Xia Y."/>
            <person name="Yang J."/>
            <person name="Young S."/>
            <person name="Zeng Q."/>
            <person name="Zheng X."/>
            <person name="Stephens R."/>
            <person name="Nusbaum C."/>
            <person name="Birren B.W."/>
            <person name="Azadi P."/>
            <person name="Lempicki R.A."/>
            <person name="Cuomo C.A."/>
            <person name="Kovacs J.A."/>
        </authorList>
    </citation>
    <scope>NUCLEOTIDE SEQUENCE [LARGE SCALE GENOMIC DNA]</scope>
    <source>
        <strain evidence="4">RU7</strain>
    </source>
</reference>
<feature type="compositionally biased region" description="Low complexity" evidence="1">
    <location>
        <begin position="191"/>
        <end position="200"/>
    </location>
</feature>
<protein>
    <recommendedName>
        <fullName evidence="2">C2H2-type domain-containing protein</fullName>
    </recommendedName>
</protein>
<dbReference type="eggNOG" id="KOG4173">
    <property type="taxonomic scope" value="Eukaryota"/>
</dbReference>
<feature type="domain" description="C2H2-type" evidence="2">
    <location>
        <begin position="128"/>
        <end position="151"/>
    </location>
</feature>
<evidence type="ECO:0000313" key="3">
    <source>
        <dbReference type="EMBL" id="KTW31683.1"/>
    </source>
</evidence>
<dbReference type="Proteomes" id="UP000053447">
    <property type="component" value="Unassembled WGS sequence"/>
</dbReference>
<dbReference type="PROSITE" id="PS00028">
    <property type="entry name" value="ZINC_FINGER_C2H2_1"/>
    <property type="match status" value="2"/>
</dbReference>
<dbReference type="AlphaFoldDB" id="A0A0W4ZTL9"/>
<feature type="domain" description="C2H2-type" evidence="2">
    <location>
        <begin position="90"/>
        <end position="111"/>
    </location>
</feature>
<organism evidence="3 4">
    <name type="scientific">Pneumocystis jirovecii (strain RU7)</name>
    <name type="common">Human pneumocystis pneumonia agent</name>
    <dbReference type="NCBI Taxonomy" id="1408657"/>
    <lineage>
        <taxon>Eukaryota</taxon>
        <taxon>Fungi</taxon>
        <taxon>Dikarya</taxon>
        <taxon>Ascomycota</taxon>
        <taxon>Taphrinomycotina</taxon>
        <taxon>Pneumocystomycetes</taxon>
        <taxon>Pneumocystaceae</taxon>
        <taxon>Pneumocystis</taxon>
    </lineage>
</organism>
<evidence type="ECO:0000259" key="2">
    <source>
        <dbReference type="PROSITE" id="PS00028"/>
    </source>
</evidence>
<proteinExistence type="predicted"/>
<dbReference type="OrthoDB" id="18440at2759"/>
<comment type="caution">
    <text evidence="3">The sequence shown here is derived from an EMBL/GenBank/DDBJ whole genome shotgun (WGS) entry which is preliminary data.</text>
</comment>
<dbReference type="GeneID" id="28939463"/>
<accession>A0A0W4ZTL9</accession>
<gene>
    <name evidence="3" type="ORF">T551_00944</name>
</gene>
<dbReference type="InterPro" id="IPR039258">
    <property type="entry name" value="ZNF511"/>
</dbReference>
<feature type="compositionally biased region" description="Basic residues" evidence="1">
    <location>
        <begin position="179"/>
        <end position="190"/>
    </location>
</feature>
<dbReference type="EMBL" id="LFWA01000004">
    <property type="protein sequence ID" value="KTW31683.1"/>
    <property type="molecule type" value="Genomic_DNA"/>
</dbReference>
<dbReference type="VEuPathDB" id="FungiDB:T551_00944"/>
<evidence type="ECO:0000313" key="4">
    <source>
        <dbReference type="Proteomes" id="UP000053447"/>
    </source>
</evidence>
<dbReference type="PANTHER" id="PTHR21354">
    <property type="entry name" value="ZINC FINGER PROTEIN 511"/>
    <property type="match status" value="1"/>
</dbReference>
<dbReference type="RefSeq" id="XP_018230375.1">
    <property type="nucleotide sequence ID" value="XM_018373208.1"/>
</dbReference>
<dbReference type="SMART" id="SM00355">
    <property type="entry name" value="ZnF_C2H2"/>
    <property type="match status" value="3"/>
</dbReference>
<keyword evidence="4" id="KW-1185">Reference proteome</keyword>
<dbReference type="PANTHER" id="PTHR21354:SF0">
    <property type="entry name" value="ZINC FINGER PROTEIN 511"/>
    <property type="match status" value="1"/>
</dbReference>
<sequence length="253" mass="29031">MKRGITLTDDCNTAFTQNLNENDTEELSNANFSSNKLKKLEFCENISLDEKKEQKKIICNLPTKCIHNPSVFFSFSAYEAHYQQQHCNVCYKCGKVFPSLRIVELHISEVHDPIASLKKERGERIFACFIEKCEELFRNTGERKKHLVQNHLYPKEYHFGIVYTGISSKNTSLLSFSKKNTKKKNKKHQQQTKTNSQSSSGDSLMNELADKVASTRLVPLSVRFGCGGNKTKLAFLDYLKCLCLNLLKFIIQQ</sequence>